<dbReference type="AlphaFoldDB" id="A0A840PKH1"/>
<proteinExistence type="inferred from homology"/>
<comment type="subunit">
    <text evidence="5">Part of the 50S ribosomal subunit.</text>
</comment>
<dbReference type="GO" id="GO:0006412">
    <property type="term" value="P:translation"/>
    <property type="evidence" value="ECO:0007669"/>
    <property type="project" value="UniProtKB-UniRule"/>
</dbReference>
<name>A0A840PKH1_9ACTN</name>
<organism evidence="8 9">
    <name type="scientific">Thermocatellispora tengchongensis</name>
    <dbReference type="NCBI Taxonomy" id="1073253"/>
    <lineage>
        <taxon>Bacteria</taxon>
        <taxon>Bacillati</taxon>
        <taxon>Actinomycetota</taxon>
        <taxon>Actinomycetes</taxon>
        <taxon>Streptosporangiales</taxon>
        <taxon>Streptosporangiaceae</taxon>
        <taxon>Thermocatellispora</taxon>
    </lineage>
</organism>
<dbReference type="PANTHER" id="PTHR11545:SF2">
    <property type="entry name" value="LARGE RIBOSOMAL SUBUNIT PROTEIN UL13M"/>
    <property type="match status" value="1"/>
</dbReference>
<dbReference type="InterPro" id="IPR005823">
    <property type="entry name" value="Ribosomal_uL13_bac-type"/>
</dbReference>
<evidence type="ECO:0000256" key="6">
    <source>
        <dbReference type="RuleBase" id="RU003877"/>
    </source>
</evidence>
<dbReference type="InterPro" id="IPR023563">
    <property type="entry name" value="Ribosomal_uL13_CS"/>
</dbReference>
<evidence type="ECO:0000256" key="3">
    <source>
        <dbReference type="ARBA" id="ARBA00023274"/>
    </source>
</evidence>
<evidence type="ECO:0000313" key="9">
    <source>
        <dbReference type="Proteomes" id="UP000578449"/>
    </source>
</evidence>
<protein>
    <recommendedName>
        <fullName evidence="4 5">Large ribosomal subunit protein uL13</fullName>
    </recommendedName>
</protein>
<evidence type="ECO:0000256" key="1">
    <source>
        <dbReference type="ARBA" id="ARBA00006227"/>
    </source>
</evidence>
<evidence type="ECO:0000313" key="8">
    <source>
        <dbReference type="EMBL" id="MBB5139416.1"/>
    </source>
</evidence>
<dbReference type="EMBL" id="JACHGN010000029">
    <property type="protein sequence ID" value="MBB5139416.1"/>
    <property type="molecule type" value="Genomic_DNA"/>
</dbReference>
<dbReference type="HAMAP" id="MF_01366">
    <property type="entry name" value="Ribosomal_uL13"/>
    <property type="match status" value="1"/>
</dbReference>
<evidence type="ECO:0000256" key="4">
    <source>
        <dbReference type="ARBA" id="ARBA00035201"/>
    </source>
</evidence>
<keyword evidence="9" id="KW-1185">Reference proteome</keyword>
<dbReference type="InterPro" id="IPR036899">
    <property type="entry name" value="Ribosomal_uL13_sf"/>
</dbReference>
<gene>
    <name evidence="5 7" type="primary">rplM</name>
    <name evidence="8" type="ORF">HNP84_009179</name>
</gene>
<keyword evidence="2 5" id="KW-0689">Ribosomal protein</keyword>
<dbReference type="NCBIfam" id="TIGR01066">
    <property type="entry name" value="rplM_bact"/>
    <property type="match status" value="1"/>
</dbReference>
<keyword evidence="3 5" id="KW-0687">Ribonucleoprotein</keyword>
<evidence type="ECO:0000256" key="7">
    <source>
        <dbReference type="RuleBase" id="RU003878"/>
    </source>
</evidence>
<dbReference type="GO" id="GO:0017148">
    <property type="term" value="P:negative regulation of translation"/>
    <property type="evidence" value="ECO:0007669"/>
    <property type="project" value="TreeGrafter"/>
</dbReference>
<dbReference type="Gene3D" id="3.90.1180.10">
    <property type="entry name" value="Ribosomal protein L13"/>
    <property type="match status" value="1"/>
</dbReference>
<dbReference type="InterPro" id="IPR005822">
    <property type="entry name" value="Ribosomal_uL13"/>
</dbReference>
<comment type="caution">
    <text evidence="8">The sequence shown here is derived from an EMBL/GenBank/DDBJ whole genome shotgun (WGS) entry which is preliminary data.</text>
</comment>
<comment type="function">
    <text evidence="5 7">This protein is one of the early assembly proteins of the 50S ribosomal subunit, although it is not seen to bind rRNA by itself. It is important during the early stages of 50S assembly.</text>
</comment>
<dbReference type="PANTHER" id="PTHR11545">
    <property type="entry name" value="RIBOSOMAL PROTEIN L13"/>
    <property type="match status" value="1"/>
</dbReference>
<dbReference type="GO" id="GO:0003729">
    <property type="term" value="F:mRNA binding"/>
    <property type="evidence" value="ECO:0007669"/>
    <property type="project" value="UniProtKB-ARBA"/>
</dbReference>
<dbReference type="CDD" id="cd00392">
    <property type="entry name" value="Ribosomal_L13"/>
    <property type="match status" value="1"/>
</dbReference>
<dbReference type="PROSITE" id="PS00783">
    <property type="entry name" value="RIBOSOMAL_L13"/>
    <property type="match status" value="1"/>
</dbReference>
<evidence type="ECO:0000256" key="2">
    <source>
        <dbReference type="ARBA" id="ARBA00022980"/>
    </source>
</evidence>
<dbReference type="GO" id="GO:0003735">
    <property type="term" value="F:structural constituent of ribosome"/>
    <property type="evidence" value="ECO:0007669"/>
    <property type="project" value="InterPro"/>
</dbReference>
<accession>A0A840PKH1</accession>
<dbReference type="FunFam" id="3.90.1180.10:FF:000001">
    <property type="entry name" value="50S ribosomal protein L13"/>
    <property type="match status" value="1"/>
</dbReference>
<reference evidence="8 9" key="1">
    <citation type="submission" date="2020-08" db="EMBL/GenBank/DDBJ databases">
        <title>Genomic Encyclopedia of Type Strains, Phase IV (KMG-IV): sequencing the most valuable type-strain genomes for metagenomic binning, comparative biology and taxonomic classification.</title>
        <authorList>
            <person name="Goeker M."/>
        </authorList>
    </citation>
    <scope>NUCLEOTIDE SEQUENCE [LARGE SCALE GENOMIC DNA]</scope>
    <source>
        <strain evidence="8 9">DSM 45615</strain>
    </source>
</reference>
<dbReference type="Pfam" id="PF00572">
    <property type="entry name" value="Ribosomal_L13"/>
    <property type="match status" value="1"/>
</dbReference>
<dbReference type="SUPFAM" id="SSF52161">
    <property type="entry name" value="Ribosomal protein L13"/>
    <property type="match status" value="1"/>
</dbReference>
<dbReference type="GO" id="GO:0022625">
    <property type="term" value="C:cytosolic large ribosomal subunit"/>
    <property type="evidence" value="ECO:0007669"/>
    <property type="project" value="TreeGrafter"/>
</dbReference>
<sequence>MRTYSPKPADVQRQWYVIDATDVVLGRLASHVATLLRGKHKPTFAPHVDTGDFVIVINADKVALTGNKLEQKKAYRHSGYPGGLRSVSYSELMEKRPDRAVEKAVKGMLPKNALGRKMAKKLKVYAGPEHPHRAQQPVPFEITQIAQ</sequence>
<evidence type="ECO:0000256" key="5">
    <source>
        <dbReference type="HAMAP-Rule" id="MF_01366"/>
    </source>
</evidence>
<dbReference type="RefSeq" id="WP_185056241.1">
    <property type="nucleotide sequence ID" value="NZ_BAABIX010000029.1"/>
</dbReference>
<dbReference type="PIRSF" id="PIRSF002181">
    <property type="entry name" value="Ribosomal_L13"/>
    <property type="match status" value="1"/>
</dbReference>
<comment type="similarity">
    <text evidence="1 5 6">Belongs to the universal ribosomal protein uL13 family.</text>
</comment>
<dbReference type="Proteomes" id="UP000578449">
    <property type="component" value="Unassembled WGS sequence"/>
</dbReference>